<reference evidence="1" key="1">
    <citation type="journal article" date="2021" name="Nat. Commun.">
        <title>Genetic determinants of endophytism in the Arabidopsis root mycobiome.</title>
        <authorList>
            <person name="Mesny F."/>
            <person name="Miyauchi S."/>
            <person name="Thiergart T."/>
            <person name="Pickel B."/>
            <person name="Atanasova L."/>
            <person name="Karlsson M."/>
            <person name="Huettel B."/>
            <person name="Barry K.W."/>
            <person name="Haridas S."/>
            <person name="Chen C."/>
            <person name="Bauer D."/>
            <person name="Andreopoulos W."/>
            <person name="Pangilinan J."/>
            <person name="LaButti K."/>
            <person name="Riley R."/>
            <person name="Lipzen A."/>
            <person name="Clum A."/>
            <person name="Drula E."/>
            <person name="Henrissat B."/>
            <person name="Kohler A."/>
            <person name="Grigoriev I.V."/>
            <person name="Martin F.M."/>
            <person name="Hacquard S."/>
        </authorList>
    </citation>
    <scope>NUCLEOTIDE SEQUENCE</scope>
    <source>
        <strain evidence="1">MPI-SDFR-AT-0117</strain>
    </source>
</reference>
<gene>
    <name evidence="1" type="ORF">F5X68DRAFT_72857</name>
</gene>
<proteinExistence type="predicted"/>
<comment type="caution">
    <text evidence="1">The sequence shown here is derived from an EMBL/GenBank/DDBJ whole genome shotgun (WGS) entry which is preliminary data.</text>
</comment>
<evidence type="ECO:0000313" key="2">
    <source>
        <dbReference type="Proteomes" id="UP000770015"/>
    </source>
</evidence>
<dbReference type="Proteomes" id="UP000770015">
    <property type="component" value="Unassembled WGS sequence"/>
</dbReference>
<name>A0A9P8VDF1_9PEZI</name>
<protein>
    <submittedName>
        <fullName evidence="1">Uncharacterized protein</fullName>
    </submittedName>
</protein>
<sequence>MLRSCNALIGEFTPHHPKTQPPSLCVDQQWYDFPPVAWDPPRNPGSAACHCQLVTGGNKQGRAHNVGRAERARGTGAQAPGRCRFLVRNVPGRAWNKEGILLSHDSSIPEAGRYPGPPLSTRGRAAEVSDTGVQGGVCFELLPNNTDTKDGCQARWTGCSGLVRLGMEHLPGHMRCRFLGARSREMRNIAWLFLPASTAAFSPLRAVVRFPVSRAARKGVFGREVGGRHFVLFAFHF</sequence>
<dbReference type="AlphaFoldDB" id="A0A9P8VDF1"/>
<evidence type="ECO:0000313" key="1">
    <source>
        <dbReference type="EMBL" id="KAH6689447.1"/>
    </source>
</evidence>
<dbReference type="EMBL" id="JAGSXJ010000007">
    <property type="protein sequence ID" value="KAH6689447.1"/>
    <property type="molecule type" value="Genomic_DNA"/>
</dbReference>
<keyword evidence="2" id="KW-1185">Reference proteome</keyword>
<organism evidence="1 2">
    <name type="scientific">Plectosphaerella plurivora</name>
    <dbReference type="NCBI Taxonomy" id="936078"/>
    <lineage>
        <taxon>Eukaryota</taxon>
        <taxon>Fungi</taxon>
        <taxon>Dikarya</taxon>
        <taxon>Ascomycota</taxon>
        <taxon>Pezizomycotina</taxon>
        <taxon>Sordariomycetes</taxon>
        <taxon>Hypocreomycetidae</taxon>
        <taxon>Glomerellales</taxon>
        <taxon>Plectosphaerellaceae</taxon>
        <taxon>Plectosphaerella</taxon>
    </lineage>
</organism>
<accession>A0A9P8VDF1</accession>